<gene>
    <name evidence="1" type="ORF">SCALOS_LOCUS7541</name>
</gene>
<protein>
    <submittedName>
        <fullName evidence="1">10026_t:CDS:1</fullName>
    </submittedName>
</protein>
<proteinExistence type="predicted"/>
<keyword evidence="2" id="KW-1185">Reference proteome</keyword>
<dbReference type="Proteomes" id="UP000789860">
    <property type="component" value="Unassembled WGS sequence"/>
</dbReference>
<sequence length="218" mass="24387">HVRCLQSIALRREDKSRWERRVALTPDSVASLIKETDAGAIVQEDISNADVILGIKEVPKEHLIPNKTYIFFSHTHKGQLYNMPMLQDILDKKIRLIDYELMTDAQKRRLVLFGTHAGYAGMIDGLHGLGRRLLGLGYNTPFVHAAMSHTYKSLELAKSAVNNIGAAIVDEGLPKDFSPMTFVFTGTGNVSNGVQEIFKLLPHEYIEVKDLQECVTTP</sequence>
<name>A0ACA9MZ36_9GLOM</name>
<evidence type="ECO:0000313" key="2">
    <source>
        <dbReference type="Proteomes" id="UP000789860"/>
    </source>
</evidence>
<dbReference type="EMBL" id="CAJVPM010017054">
    <property type="protein sequence ID" value="CAG8617787.1"/>
    <property type="molecule type" value="Genomic_DNA"/>
</dbReference>
<feature type="non-terminal residue" evidence="1">
    <location>
        <position position="1"/>
    </location>
</feature>
<accession>A0ACA9MZ36</accession>
<evidence type="ECO:0000313" key="1">
    <source>
        <dbReference type="EMBL" id="CAG8617787.1"/>
    </source>
</evidence>
<reference evidence="1" key="1">
    <citation type="submission" date="2021-06" db="EMBL/GenBank/DDBJ databases">
        <authorList>
            <person name="Kallberg Y."/>
            <person name="Tangrot J."/>
            <person name="Rosling A."/>
        </authorList>
    </citation>
    <scope>NUCLEOTIDE SEQUENCE</scope>
    <source>
        <strain evidence="1">AU212A</strain>
    </source>
</reference>
<comment type="caution">
    <text evidence="1">The sequence shown here is derived from an EMBL/GenBank/DDBJ whole genome shotgun (WGS) entry which is preliminary data.</text>
</comment>
<feature type="non-terminal residue" evidence="1">
    <location>
        <position position="218"/>
    </location>
</feature>
<organism evidence="1 2">
    <name type="scientific">Scutellospora calospora</name>
    <dbReference type="NCBI Taxonomy" id="85575"/>
    <lineage>
        <taxon>Eukaryota</taxon>
        <taxon>Fungi</taxon>
        <taxon>Fungi incertae sedis</taxon>
        <taxon>Mucoromycota</taxon>
        <taxon>Glomeromycotina</taxon>
        <taxon>Glomeromycetes</taxon>
        <taxon>Diversisporales</taxon>
        <taxon>Gigasporaceae</taxon>
        <taxon>Scutellospora</taxon>
    </lineage>
</organism>